<dbReference type="PROSITE" id="PS00798">
    <property type="entry name" value="ALDOKETO_REDUCTASE_1"/>
    <property type="match status" value="1"/>
</dbReference>
<evidence type="ECO:0000256" key="2">
    <source>
        <dbReference type="PIRSR" id="PIRSR000097-2"/>
    </source>
</evidence>
<dbReference type="PROSITE" id="PS00063">
    <property type="entry name" value="ALDOKETO_REDUCTASE_3"/>
    <property type="match status" value="1"/>
</dbReference>
<reference evidence="5" key="1">
    <citation type="submission" date="2022-01" db="EMBL/GenBank/DDBJ databases">
        <authorList>
            <person name="King R."/>
        </authorList>
    </citation>
    <scope>NUCLEOTIDE SEQUENCE</scope>
</reference>
<name>A0A9N9X3V4_PHACE</name>
<feature type="active site" description="Proton donor" evidence="1">
    <location>
        <position position="17"/>
    </location>
</feature>
<dbReference type="Pfam" id="PF00248">
    <property type="entry name" value="Aldo_ket_red"/>
    <property type="match status" value="1"/>
</dbReference>
<dbReference type="PROSITE" id="PS00062">
    <property type="entry name" value="ALDOKETO_REDUCTASE_2"/>
    <property type="match status" value="1"/>
</dbReference>
<evidence type="ECO:0000259" key="4">
    <source>
        <dbReference type="Pfam" id="PF00248"/>
    </source>
</evidence>
<dbReference type="FunFam" id="3.20.20.100:FF:000023">
    <property type="entry name" value="aldose reductase"/>
    <property type="match status" value="1"/>
</dbReference>
<dbReference type="PANTHER" id="PTHR11732">
    <property type="entry name" value="ALDO/KETO REDUCTASE"/>
    <property type="match status" value="1"/>
</dbReference>
<accession>A0A9N9X3V4</accession>
<proteinExistence type="predicted"/>
<evidence type="ECO:0000313" key="6">
    <source>
        <dbReference type="Proteomes" id="UP001153737"/>
    </source>
</evidence>
<protein>
    <recommendedName>
        <fullName evidence="4">NADP-dependent oxidoreductase domain-containing protein</fullName>
    </recommendedName>
</protein>
<dbReference type="Proteomes" id="UP001153737">
    <property type="component" value="Chromosome 4"/>
</dbReference>
<keyword evidence="6" id="KW-1185">Reference proteome</keyword>
<feature type="binding site" evidence="2">
    <location>
        <position position="79"/>
    </location>
    <ligand>
        <name>substrate</name>
    </ligand>
</feature>
<feature type="domain" description="NADP-dependent oxidoreductase" evidence="4">
    <location>
        <begin position="2"/>
        <end position="255"/>
    </location>
</feature>
<dbReference type="InterPro" id="IPR020471">
    <property type="entry name" value="AKR"/>
</dbReference>
<dbReference type="PIRSF" id="PIRSF000097">
    <property type="entry name" value="AKR"/>
    <property type="match status" value="1"/>
</dbReference>
<dbReference type="SUPFAM" id="SSF51430">
    <property type="entry name" value="NAD(P)-linked oxidoreductase"/>
    <property type="match status" value="1"/>
</dbReference>
<sequence length="274" mass="31778">MYAIDVGYRHIDTAWFYKNEEEIGDALKDTFSKGKIKREDLFIVTKLWNNFHERKSVVPKLKESLKFLRLDYVDLFLIHWPFGFKENSGDLPQDESSFSEVDYLETWKGMEECVDLGLARSIGLSNFNEEQTERVLQNCRIRPVVNQVEVNPNINQKKLIQFCKERDIIVTGFCPLGRLGTVNSAYPQSTVLDPKVVEMASKYNKSPAQIILRYLISLGISVIPKSVTKSRILENFQIFDFALDAEDTAYLDTCNKNQRVSPMATYKDHKYYPF</sequence>
<dbReference type="OrthoDB" id="416253at2759"/>
<dbReference type="AlphaFoldDB" id="A0A9N9X3V4"/>
<dbReference type="InterPro" id="IPR018170">
    <property type="entry name" value="Aldo/ket_reductase_CS"/>
</dbReference>
<evidence type="ECO:0000256" key="1">
    <source>
        <dbReference type="PIRSR" id="PIRSR000097-1"/>
    </source>
</evidence>
<gene>
    <name evidence="5" type="ORF">PHAECO_LOCUS8784</name>
</gene>
<dbReference type="Gene3D" id="3.20.20.100">
    <property type="entry name" value="NADP-dependent oxidoreductase domain"/>
    <property type="match status" value="1"/>
</dbReference>
<dbReference type="PRINTS" id="PR00069">
    <property type="entry name" value="ALDKETRDTASE"/>
</dbReference>
<evidence type="ECO:0000313" key="5">
    <source>
        <dbReference type="EMBL" id="CAG9821184.1"/>
    </source>
</evidence>
<reference evidence="5" key="2">
    <citation type="submission" date="2022-10" db="EMBL/GenBank/DDBJ databases">
        <authorList>
            <consortium name="ENA_rothamsted_submissions"/>
            <consortium name="culmorum"/>
            <person name="King R."/>
        </authorList>
    </citation>
    <scope>NUCLEOTIDE SEQUENCE</scope>
</reference>
<dbReference type="EMBL" id="OU896710">
    <property type="protein sequence ID" value="CAG9821184.1"/>
    <property type="molecule type" value="Genomic_DNA"/>
</dbReference>
<feature type="site" description="Lowers pKa of active site Tyr" evidence="3">
    <location>
        <position position="46"/>
    </location>
</feature>
<evidence type="ECO:0000256" key="3">
    <source>
        <dbReference type="PIRSR" id="PIRSR000097-3"/>
    </source>
</evidence>
<dbReference type="InterPro" id="IPR023210">
    <property type="entry name" value="NADP_OxRdtase_dom"/>
</dbReference>
<dbReference type="GO" id="GO:0016491">
    <property type="term" value="F:oxidoreductase activity"/>
    <property type="evidence" value="ECO:0007669"/>
    <property type="project" value="InterPro"/>
</dbReference>
<organism evidence="5 6">
    <name type="scientific">Phaedon cochleariae</name>
    <name type="common">Mustard beetle</name>
    <dbReference type="NCBI Taxonomy" id="80249"/>
    <lineage>
        <taxon>Eukaryota</taxon>
        <taxon>Metazoa</taxon>
        <taxon>Ecdysozoa</taxon>
        <taxon>Arthropoda</taxon>
        <taxon>Hexapoda</taxon>
        <taxon>Insecta</taxon>
        <taxon>Pterygota</taxon>
        <taxon>Neoptera</taxon>
        <taxon>Endopterygota</taxon>
        <taxon>Coleoptera</taxon>
        <taxon>Polyphaga</taxon>
        <taxon>Cucujiformia</taxon>
        <taxon>Chrysomeloidea</taxon>
        <taxon>Chrysomelidae</taxon>
        <taxon>Chrysomelinae</taxon>
        <taxon>Chrysomelini</taxon>
        <taxon>Phaedon</taxon>
    </lineage>
</organism>
<dbReference type="InterPro" id="IPR036812">
    <property type="entry name" value="NAD(P)_OxRdtase_dom_sf"/>
</dbReference>